<gene>
    <name evidence="1" type="ORF">B0T18DRAFT_48261</name>
</gene>
<reference evidence="1" key="1">
    <citation type="submission" date="2023-06" db="EMBL/GenBank/DDBJ databases">
        <title>Genome-scale phylogeny and comparative genomics of the fungal order Sordariales.</title>
        <authorList>
            <consortium name="Lawrence Berkeley National Laboratory"/>
            <person name="Hensen N."/>
            <person name="Bonometti L."/>
            <person name="Westerberg I."/>
            <person name="Brannstrom I.O."/>
            <person name="Guillou S."/>
            <person name="Cros-Aarteil S."/>
            <person name="Calhoun S."/>
            <person name="Haridas S."/>
            <person name="Kuo A."/>
            <person name="Mondo S."/>
            <person name="Pangilinan J."/>
            <person name="Riley R."/>
            <person name="LaButti K."/>
            <person name="Andreopoulos B."/>
            <person name="Lipzen A."/>
            <person name="Chen C."/>
            <person name="Yanf M."/>
            <person name="Daum C."/>
            <person name="Ng V."/>
            <person name="Clum A."/>
            <person name="Steindorff A."/>
            <person name="Ohm R."/>
            <person name="Martin F."/>
            <person name="Silar P."/>
            <person name="Natvig D."/>
            <person name="Lalanne C."/>
            <person name="Gautier V."/>
            <person name="Ament-velasquez S.L."/>
            <person name="Kruys A."/>
            <person name="Hutchinson M.I."/>
            <person name="Powell A.J."/>
            <person name="Barry K."/>
            <person name="Miller A.N."/>
            <person name="Grigoriev I.V."/>
            <person name="Debuchy R."/>
            <person name="Gladieux P."/>
            <person name="Thoren M.H."/>
            <person name="Johannesson H."/>
        </authorList>
    </citation>
    <scope>NUCLEOTIDE SEQUENCE</scope>
    <source>
        <strain evidence="1">SMH3187-1</strain>
    </source>
</reference>
<protein>
    <submittedName>
        <fullName evidence="1">Uncharacterized protein</fullName>
    </submittedName>
</protein>
<keyword evidence="2" id="KW-1185">Reference proteome</keyword>
<name>A0AA40FBY4_9PEZI</name>
<dbReference type="AlphaFoldDB" id="A0AA40FBY4"/>
<proteinExistence type="predicted"/>
<dbReference type="EMBL" id="JAUKUD010000001">
    <property type="protein sequence ID" value="KAK0754901.1"/>
    <property type="molecule type" value="Genomic_DNA"/>
</dbReference>
<evidence type="ECO:0000313" key="1">
    <source>
        <dbReference type="EMBL" id="KAK0754901.1"/>
    </source>
</evidence>
<accession>A0AA40FBY4</accession>
<organism evidence="1 2">
    <name type="scientific">Schizothecium vesticola</name>
    <dbReference type="NCBI Taxonomy" id="314040"/>
    <lineage>
        <taxon>Eukaryota</taxon>
        <taxon>Fungi</taxon>
        <taxon>Dikarya</taxon>
        <taxon>Ascomycota</taxon>
        <taxon>Pezizomycotina</taxon>
        <taxon>Sordariomycetes</taxon>
        <taxon>Sordariomycetidae</taxon>
        <taxon>Sordariales</taxon>
        <taxon>Schizotheciaceae</taxon>
        <taxon>Schizothecium</taxon>
    </lineage>
</organism>
<comment type="caution">
    <text evidence="1">The sequence shown here is derived from an EMBL/GenBank/DDBJ whole genome shotgun (WGS) entry which is preliminary data.</text>
</comment>
<dbReference type="Proteomes" id="UP001172155">
    <property type="component" value="Unassembled WGS sequence"/>
</dbReference>
<sequence length="206" mass="22231">MVVGSVAEDWLTVEATGCMAGSLLVRFGRSDRGQGKYCACERLWEWRVISISPCLDPWESQIQTAPLCLVVARLALAVHEQDSVAPEAPRSLETAIVMVDTAPGHCEYSCVRQNCSASAGRKWPLEQLLLEMMPPCHPGHVTMCLDGTTKPRVTAGGRFSLFHPSTSGTKSLGSAGLQQDGWAPGPSACRPHPGTRRLVCEDSNDL</sequence>
<evidence type="ECO:0000313" key="2">
    <source>
        <dbReference type="Proteomes" id="UP001172155"/>
    </source>
</evidence>